<sequence length="101" mass="10794">MEAWWESRCVGLSGTPASSLALDATMSSAAAISKFASLEVWPHVCFMEAMLSDLALVQGLLQITAYLTPVYIWLGNPFVAGTSWPLGFRILAVQLSAASSI</sequence>
<evidence type="ECO:0000313" key="1">
    <source>
        <dbReference type="EMBL" id="KAI8025744.1"/>
    </source>
</evidence>
<accession>A0ACC0IKC2</accession>
<dbReference type="Proteomes" id="UP001060215">
    <property type="component" value="Chromosome 3"/>
</dbReference>
<comment type="caution">
    <text evidence="1">The sequence shown here is derived from an EMBL/GenBank/DDBJ whole genome shotgun (WGS) entry which is preliminary data.</text>
</comment>
<dbReference type="EMBL" id="CM045760">
    <property type="protein sequence ID" value="KAI8025744.1"/>
    <property type="molecule type" value="Genomic_DNA"/>
</dbReference>
<proteinExistence type="predicted"/>
<organism evidence="1 2">
    <name type="scientific">Camellia lanceoleosa</name>
    <dbReference type="NCBI Taxonomy" id="1840588"/>
    <lineage>
        <taxon>Eukaryota</taxon>
        <taxon>Viridiplantae</taxon>
        <taxon>Streptophyta</taxon>
        <taxon>Embryophyta</taxon>
        <taxon>Tracheophyta</taxon>
        <taxon>Spermatophyta</taxon>
        <taxon>Magnoliopsida</taxon>
        <taxon>eudicotyledons</taxon>
        <taxon>Gunneridae</taxon>
        <taxon>Pentapetalae</taxon>
        <taxon>asterids</taxon>
        <taxon>Ericales</taxon>
        <taxon>Theaceae</taxon>
        <taxon>Camellia</taxon>
    </lineage>
</organism>
<gene>
    <name evidence="1" type="ORF">LOK49_LG02G01515</name>
</gene>
<keyword evidence="2" id="KW-1185">Reference proteome</keyword>
<protein>
    <submittedName>
        <fullName evidence="1">Uncharacterized protein</fullName>
    </submittedName>
</protein>
<evidence type="ECO:0000313" key="2">
    <source>
        <dbReference type="Proteomes" id="UP001060215"/>
    </source>
</evidence>
<name>A0ACC0IKC2_9ERIC</name>
<reference evidence="1 2" key="1">
    <citation type="journal article" date="2022" name="Plant J.">
        <title>Chromosome-level genome of Camellia lanceoleosa provides a valuable resource for understanding genome evolution and self-incompatibility.</title>
        <authorList>
            <person name="Gong W."/>
            <person name="Xiao S."/>
            <person name="Wang L."/>
            <person name="Liao Z."/>
            <person name="Chang Y."/>
            <person name="Mo W."/>
            <person name="Hu G."/>
            <person name="Li W."/>
            <person name="Zhao G."/>
            <person name="Zhu H."/>
            <person name="Hu X."/>
            <person name="Ji K."/>
            <person name="Xiang X."/>
            <person name="Song Q."/>
            <person name="Yuan D."/>
            <person name="Jin S."/>
            <person name="Zhang L."/>
        </authorList>
    </citation>
    <scope>NUCLEOTIDE SEQUENCE [LARGE SCALE GENOMIC DNA]</scope>
    <source>
        <strain evidence="1">SQ_2022a</strain>
    </source>
</reference>